<dbReference type="GO" id="GO:0043041">
    <property type="term" value="P:amino acid activation for nonribosomal peptide biosynthetic process"/>
    <property type="evidence" value="ECO:0007669"/>
    <property type="project" value="TreeGrafter"/>
</dbReference>
<dbReference type="Gene3D" id="2.30.38.10">
    <property type="entry name" value="Luciferase, Domain 3"/>
    <property type="match status" value="1"/>
</dbReference>
<evidence type="ECO:0000313" key="6">
    <source>
        <dbReference type="Proteomes" id="UP000277007"/>
    </source>
</evidence>
<dbReference type="GO" id="GO:0072330">
    <property type="term" value="P:monocarboxylic acid biosynthetic process"/>
    <property type="evidence" value="ECO:0007669"/>
    <property type="project" value="UniProtKB-ARBA"/>
</dbReference>
<dbReference type="Pfam" id="PF13193">
    <property type="entry name" value="AMP-binding_C"/>
    <property type="match status" value="1"/>
</dbReference>
<dbReference type="Gene3D" id="3.40.50.980">
    <property type="match status" value="2"/>
</dbReference>
<dbReference type="InterPro" id="IPR010071">
    <property type="entry name" value="AA_adenyl_dom"/>
</dbReference>
<dbReference type="InterPro" id="IPR020806">
    <property type="entry name" value="PKS_PP-bd"/>
</dbReference>
<organism evidence="5 6">
    <name type="scientific">Azospirillum griseum</name>
    <dbReference type="NCBI Taxonomy" id="2496639"/>
    <lineage>
        <taxon>Bacteria</taxon>
        <taxon>Pseudomonadati</taxon>
        <taxon>Pseudomonadota</taxon>
        <taxon>Alphaproteobacteria</taxon>
        <taxon>Rhodospirillales</taxon>
        <taxon>Azospirillaceae</taxon>
        <taxon>Azospirillum</taxon>
    </lineage>
</organism>
<dbReference type="CDD" id="cd19531">
    <property type="entry name" value="LCL_NRPS-like"/>
    <property type="match status" value="1"/>
</dbReference>
<dbReference type="Gene3D" id="1.10.1200.10">
    <property type="entry name" value="ACP-like"/>
    <property type="match status" value="1"/>
</dbReference>
<dbReference type="GO" id="GO:0003824">
    <property type="term" value="F:catalytic activity"/>
    <property type="evidence" value="ECO:0007669"/>
    <property type="project" value="InterPro"/>
</dbReference>
<dbReference type="InterPro" id="IPR045851">
    <property type="entry name" value="AMP-bd_C_sf"/>
</dbReference>
<dbReference type="NCBIfam" id="TIGR01733">
    <property type="entry name" value="AA-adenyl-dom"/>
    <property type="match status" value="1"/>
</dbReference>
<dbReference type="InterPro" id="IPR036736">
    <property type="entry name" value="ACP-like_sf"/>
</dbReference>
<dbReference type="PANTHER" id="PTHR45527">
    <property type="entry name" value="NONRIBOSOMAL PEPTIDE SYNTHETASE"/>
    <property type="match status" value="1"/>
</dbReference>
<dbReference type="InterPro" id="IPR000873">
    <property type="entry name" value="AMP-dep_synth/lig_dom"/>
</dbReference>
<dbReference type="GO" id="GO:0031177">
    <property type="term" value="F:phosphopantetheine binding"/>
    <property type="evidence" value="ECO:0007669"/>
    <property type="project" value="InterPro"/>
</dbReference>
<dbReference type="Gene3D" id="3.30.300.30">
    <property type="match status" value="1"/>
</dbReference>
<dbReference type="Pfam" id="PF00501">
    <property type="entry name" value="AMP-binding"/>
    <property type="match status" value="1"/>
</dbReference>
<dbReference type="SUPFAM" id="SSF47336">
    <property type="entry name" value="ACP-like"/>
    <property type="match status" value="1"/>
</dbReference>
<keyword evidence="6" id="KW-1185">Reference proteome</keyword>
<dbReference type="GO" id="GO:0005829">
    <property type="term" value="C:cytosol"/>
    <property type="evidence" value="ECO:0007669"/>
    <property type="project" value="TreeGrafter"/>
</dbReference>
<dbReference type="InterPro" id="IPR009081">
    <property type="entry name" value="PP-bd_ACP"/>
</dbReference>
<dbReference type="Gene3D" id="3.30.559.30">
    <property type="entry name" value="Nonribosomal peptide synthetase, condensation domain"/>
    <property type="match status" value="1"/>
</dbReference>
<dbReference type="CDD" id="cd05930">
    <property type="entry name" value="A_NRPS"/>
    <property type="match status" value="1"/>
</dbReference>
<evidence type="ECO:0000256" key="1">
    <source>
        <dbReference type="ARBA" id="ARBA00022450"/>
    </source>
</evidence>
<dbReference type="InterPro" id="IPR025110">
    <property type="entry name" value="AMP-bd_C"/>
</dbReference>
<protein>
    <submittedName>
        <fullName evidence="5">Amino acid adenylation domain-containing protein</fullName>
    </submittedName>
</protein>
<dbReference type="GO" id="GO:0044550">
    <property type="term" value="P:secondary metabolite biosynthetic process"/>
    <property type="evidence" value="ECO:0007669"/>
    <property type="project" value="TreeGrafter"/>
</dbReference>
<dbReference type="EMBL" id="RXMA01000003">
    <property type="protein sequence ID" value="RTR22867.1"/>
    <property type="molecule type" value="Genomic_DNA"/>
</dbReference>
<keyword evidence="2" id="KW-0597">Phosphoprotein</keyword>
<dbReference type="PROSITE" id="PS50075">
    <property type="entry name" value="CARRIER"/>
    <property type="match status" value="1"/>
</dbReference>
<dbReference type="FunFam" id="1.10.1200.10:FF:000016">
    <property type="entry name" value="Non-ribosomal peptide synthase"/>
    <property type="match status" value="1"/>
</dbReference>
<evidence type="ECO:0000313" key="5">
    <source>
        <dbReference type="EMBL" id="RTR22867.1"/>
    </source>
</evidence>
<dbReference type="Pfam" id="PF00550">
    <property type="entry name" value="PP-binding"/>
    <property type="match status" value="1"/>
</dbReference>
<dbReference type="PANTHER" id="PTHR45527:SF1">
    <property type="entry name" value="FATTY ACID SYNTHASE"/>
    <property type="match status" value="1"/>
</dbReference>
<dbReference type="SMART" id="SM00823">
    <property type="entry name" value="PKS_PP"/>
    <property type="match status" value="1"/>
</dbReference>
<feature type="region of interest" description="Disordered" evidence="3">
    <location>
        <begin position="945"/>
        <end position="967"/>
    </location>
</feature>
<evidence type="ECO:0000256" key="3">
    <source>
        <dbReference type="SAM" id="MobiDB-lite"/>
    </source>
</evidence>
<dbReference type="FunFam" id="3.40.50.12780:FF:000012">
    <property type="entry name" value="Non-ribosomal peptide synthetase"/>
    <property type="match status" value="1"/>
</dbReference>
<dbReference type="Gene3D" id="3.30.559.10">
    <property type="entry name" value="Chloramphenicol acetyltransferase-like domain"/>
    <property type="match status" value="1"/>
</dbReference>
<accession>A0A3S0IH63</accession>
<name>A0A3S0IH63_9PROT</name>
<evidence type="ECO:0000259" key="4">
    <source>
        <dbReference type="PROSITE" id="PS50075"/>
    </source>
</evidence>
<feature type="domain" description="Carrier" evidence="4">
    <location>
        <begin position="965"/>
        <end position="1040"/>
    </location>
</feature>
<gene>
    <name evidence="5" type="ORF">EJ903_04615</name>
</gene>
<sequence length="1067" mass="114025">MRMSPNRTERIAPLSLAQERLWLLQRLDPGDTAYNLTRAFRLRGALDGAALERALSALVWRHSLLRTRFAEQDGAPVQLVLSRPALTLRREDAPLDDAALAARIEAETRRPFDLAAGPPLRATLLALAGGDAALLLSMHHILSDGPSNPILARDLLTAYVAAVADEEADPAELLPPLSVHYADFAQAQRGEAAQARIARALDRAVERLGGPIPALELPTDRPRPAIRGTGGARVTFALSAPTVAALRALARAEGCTPFIPLLAAWQALLGRWSGQDDFAVGVPDAGREDETLEPLVGFFVDTRIHRARLSPDLTGRALCRRLRAEALVMLNDGAAPVERLVERLDPVRDGSRTPLFQTLLSVRLDAPASLRLPGLEVSPIPVPETTAKLDLSLDVAIGADGADGALDFATDLFDRATVERLAASFVTLLNALLAQPDAPLADLPLLEPEARTAELTRWNRTALPLDPAVDLVALVEHAAGAHPDAVAAVCGADRLTHGALNARANRLARWLVERGVGPDRLVAVALPRGLDLLVALLAVQKAGAAHLPLDPDQPPARNAHILAHAAPALVIDQPLDTLVPDWARWDDGNLGLAVHPGQLAYTLYTSGSTGMPKGVAIDRRAFASFLHAMQAQVDLSADDRLLAVTTVGFDIAGLELFLPLVVGGRVVIATTEEAADPHALARLIDRQGITVMQATPARWRTLLDATDHGWPGLRALCGGEALAADLARRLLARGLRLVNVYGPTETTVWSSAFVVERVERHDAVMPIGHAIANNRLHILDDRLEPVPPGVVGDLWIGGVGLARGYAVQPALTAAAFVPNPFPEADAPGSGVGSRLYRTGDRARRRTDGAIEFLGRIDHQLKIRGFRIEAGEVEAALNSHPAIRASVVVAHRAADGDALLCAHLVTRDGREPGDLDAHLAARLPAYMIPTLRVVLDRLPLNASGKIDRRALPPPTALPAPQGRREPAATDTERRLLALWEETLERPDLGVTDDFFRLGGHSLRLVRLQTAIRGAFGVDLPLAALFRAPTVRAMAALIDAEGPRDEAEDLAFMAALLADEGALAQAGAR</sequence>
<dbReference type="InterPro" id="IPR023213">
    <property type="entry name" value="CAT-like_dom_sf"/>
</dbReference>
<proteinExistence type="predicted"/>
<dbReference type="InterPro" id="IPR001242">
    <property type="entry name" value="Condensation_dom"/>
</dbReference>
<reference evidence="5 6" key="1">
    <citation type="submission" date="2018-12" db="EMBL/GenBank/DDBJ databases">
        <authorList>
            <person name="Yang Y."/>
        </authorList>
    </citation>
    <scope>NUCLEOTIDE SEQUENCE [LARGE SCALE GENOMIC DNA]</scope>
    <source>
        <strain evidence="5 6">L-25-5w-1</strain>
    </source>
</reference>
<dbReference type="Pfam" id="PF00668">
    <property type="entry name" value="Condensation"/>
    <property type="match status" value="1"/>
</dbReference>
<dbReference type="SUPFAM" id="SSF52777">
    <property type="entry name" value="CoA-dependent acyltransferases"/>
    <property type="match status" value="2"/>
</dbReference>
<evidence type="ECO:0000256" key="2">
    <source>
        <dbReference type="ARBA" id="ARBA00022553"/>
    </source>
</evidence>
<dbReference type="Proteomes" id="UP000277007">
    <property type="component" value="Unassembled WGS sequence"/>
</dbReference>
<keyword evidence="1" id="KW-0596">Phosphopantetheine</keyword>
<dbReference type="AlphaFoldDB" id="A0A3S0IH63"/>
<dbReference type="SUPFAM" id="SSF56801">
    <property type="entry name" value="Acetyl-CoA synthetase-like"/>
    <property type="match status" value="1"/>
</dbReference>
<comment type="caution">
    <text evidence="5">The sequence shown here is derived from an EMBL/GenBank/DDBJ whole genome shotgun (WGS) entry which is preliminary data.</text>
</comment>